<protein>
    <recommendedName>
        <fullName evidence="3">WXG100 family type VII secretion target</fullName>
    </recommendedName>
</protein>
<evidence type="ECO:0008006" key="3">
    <source>
        <dbReference type="Google" id="ProtNLM"/>
    </source>
</evidence>
<dbReference type="Proteomes" id="UP001592531">
    <property type="component" value="Unassembled WGS sequence"/>
</dbReference>
<evidence type="ECO:0000313" key="2">
    <source>
        <dbReference type="Proteomes" id="UP001592531"/>
    </source>
</evidence>
<comment type="caution">
    <text evidence="1">The sequence shown here is derived from an EMBL/GenBank/DDBJ whole genome shotgun (WGS) entry which is preliminary data.</text>
</comment>
<reference evidence="1 2" key="1">
    <citation type="submission" date="2024-09" db="EMBL/GenBank/DDBJ databases">
        <authorList>
            <person name="Lee S.D."/>
        </authorList>
    </citation>
    <scope>NUCLEOTIDE SEQUENCE [LARGE SCALE GENOMIC DNA]</scope>
    <source>
        <strain evidence="1 2">N8-3</strain>
    </source>
</reference>
<dbReference type="RefSeq" id="WP_380533846.1">
    <property type="nucleotide sequence ID" value="NZ_JBHFAB010000004.1"/>
</dbReference>
<dbReference type="EMBL" id="JBHFAB010000004">
    <property type="protein sequence ID" value="MFC1416544.1"/>
    <property type="molecule type" value="Genomic_DNA"/>
</dbReference>
<accession>A0ABV6VS22</accession>
<organism evidence="1 2">
    <name type="scientific">Streptacidiphilus cavernicola</name>
    <dbReference type="NCBI Taxonomy" id="3342716"/>
    <lineage>
        <taxon>Bacteria</taxon>
        <taxon>Bacillati</taxon>
        <taxon>Actinomycetota</taxon>
        <taxon>Actinomycetes</taxon>
        <taxon>Kitasatosporales</taxon>
        <taxon>Streptomycetaceae</taxon>
        <taxon>Streptacidiphilus</taxon>
    </lineage>
</organism>
<keyword evidence="2" id="KW-1185">Reference proteome</keyword>
<evidence type="ECO:0000313" key="1">
    <source>
        <dbReference type="EMBL" id="MFC1416544.1"/>
    </source>
</evidence>
<proteinExistence type="predicted"/>
<gene>
    <name evidence="1" type="ORF">ACEZDE_07810</name>
</gene>
<sequence>MTGTGYEVDLDYLKSTITKLQTVVDGMDGACTKVNYNTNLTRKQFGSEAFAESGTLYSAHESMKTQILGMITTLQSMVQEFTNKTAAVHTAYSDHETTTSGHFSAS</sequence>
<name>A0ABV6VS22_9ACTN</name>